<evidence type="ECO:0000256" key="7">
    <source>
        <dbReference type="RuleBase" id="RU003322"/>
    </source>
</evidence>
<dbReference type="InterPro" id="IPR013126">
    <property type="entry name" value="Hsp_70_fam"/>
</dbReference>
<dbReference type="Gene3D" id="2.60.34.10">
    <property type="entry name" value="Substrate Binding Domain Of DNAk, Chain A, domain 1"/>
    <property type="match status" value="1"/>
</dbReference>
<evidence type="ECO:0000256" key="1">
    <source>
        <dbReference type="ARBA" id="ARBA00007381"/>
    </source>
</evidence>
<dbReference type="CDD" id="cd24029">
    <property type="entry name" value="ASKHA_NBD_HSP70_DnaK_HscA_HscC"/>
    <property type="match status" value="1"/>
</dbReference>
<evidence type="ECO:0000256" key="3">
    <source>
        <dbReference type="ARBA" id="ARBA00022741"/>
    </source>
</evidence>
<dbReference type="RefSeq" id="WP_344822916.1">
    <property type="nucleotide sequence ID" value="NZ_BAAAUV010000003.1"/>
</dbReference>
<dbReference type="PROSITE" id="PS00329">
    <property type="entry name" value="HSP70_2"/>
    <property type="match status" value="1"/>
</dbReference>
<evidence type="ECO:0000256" key="6">
    <source>
        <dbReference type="ARBA" id="ARBA00023186"/>
    </source>
</evidence>
<evidence type="ECO:0000313" key="8">
    <source>
        <dbReference type="EMBL" id="GAA3199193.1"/>
    </source>
</evidence>
<dbReference type="SUPFAM" id="SSF53067">
    <property type="entry name" value="Actin-like ATPase domain"/>
    <property type="match status" value="2"/>
</dbReference>
<dbReference type="Gene3D" id="3.30.420.40">
    <property type="match status" value="2"/>
</dbReference>
<reference evidence="9" key="1">
    <citation type="journal article" date="2019" name="Int. J. Syst. Evol. Microbiol.">
        <title>The Global Catalogue of Microorganisms (GCM) 10K type strain sequencing project: providing services to taxonomists for standard genome sequencing and annotation.</title>
        <authorList>
            <consortium name="The Broad Institute Genomics Platform"/>
            <consortium name="The Broad Institute Genome Sequencing Center for Infectious Disease"/>
            <person name="Wu L."/>
            <person name="Ma J."/>
        </authorList>
    </citation>
    <scope>NUCLEOTIDE SEQUENCE [LARGE SCALE GENOMIC DNA]</scope>
    <source>
        <strain evidence="9">JCM 9377</strain>
    </source>
</reference>
<comment type="caution">
    <text evidence="8">The sequence shown here is derived from an EMBL/GenBank/DDBJ whole genome shotgun (WGS) entry which is preliminary data.</text>
</comment>
<evidence type="ECO:0000256" key="5">
    <source>
        <dbReference type="ARBA" id="ARBA00023016"/>
    </source>
</evidence>
<evidence type="ECO:0000256" key="2">
    <source>
        <dbReference type="ARBA" id="ARBA00022553"/>
    </source>
</evidence>
<dbReference type="PANTHER" id="PTHR19375">
    <property type="entry name" value="HEAT SHOCK PROTEIN 70KDA"/>
    <property type="match status" value="1"/>
</dbReference>
<keyword evidence="9" id="KW-1185">Reference proteome</keyword>
<sequence length="536" mass="57574">MPTYGIDLGTTYSCVAYMDDSGRPVIAQNLLGDDTTPSVVYFENPQNVVVGAEAKKSALLDPDKVVSLIKRQMGEKLELEFDGVVHTPQSISGIILRELTRATAELTHEDVRDVVITVPAYFGVAERQATLDAGKIAGLNVLNLVPEPVAAALHYEAITTEGDRTILVYDLGGGTFDTTVIRIDGSDINVVCTDGDHKLGGADWDTRIADYLLEGFLAENPGSSAADSEDFLQDLAIAAEDLKKGLSSAQSRRHNMRFDGAVARVELTRDKLDELTADLLTRTFTITERTIELARERGVMSFDDVLLVGGSVRMPAVEAGLRERFGFAPKLHDPDLAVAKGAARFALIESVKVKLPDGGAGEQSDAAVAEIADQLGLEPEKVRKLAGQRVTAVVPRAFGVKVLESDDGAGQVFQVEHVLKANSPLPASPPAERFFTAYDKQTSVVIEIWEQAGAVESPMLGDNKRIGEGEISGLPALPQGSPLDITFAMDELGTLRVHAVEQRTGKDLVIEVRIDGLSADDVVEARDAVARYALSE</sequence>
<keyword evidence="4 7" id="KW-0067">ATP-binding</keyword>
<organism evidence="8 9">
    <name type="scientific">Actinocorallia longicatena</name>
    <dbReference type="NCBI Taxonomy" id="111803"/>
    <lineage>
        <taxon>Bacteria</taxon>
        <taxon>Bacillati</taxon>
        <taxon>Actinomycetota</taxon>
        <taxon>Actinomycetes</taxon>
        <taxon>Streptosporangiales</taxon>
        <taxon>Thermomonosporaceae</taxon>
        <taxon>Actinocorallia</taxon>
    </lineage>
</organism>
<keyword evidence="6" id="KW-0143">Chaperone</keyword>
<keyword evidence="5" id="KW-0346">Stress response</keyword>
<keyword evidence="2" id="KW-0597">Phosphoprotein</keyword>
<accession>A0ABP6Q3N8</accession>
<dbReference type="Pfam" id="PF00012">
    <property type="entry name" value="HSP70"/>
    <property type="match status" value="2"/>
</dbReference>
<dbReference type="PRINTS" id="PR00301">
    <property type="entry name" value="HEATSHOCK70"/>
</dbReference>
<dbReference type="PROSITE" id="PS00297">
    <property type="entry name" value="HSP70_1"/>
    <property type="match status" value="1"/>
</dbReference>
<evidence type="ECO:0000313" key="9">
    <source>
        <dbReference type="Proteomes" id="UP001501237"/>
    </source>
</evidence>
<dbReference type="EMBL" id="BAAAUV010000003">
    <property type="protein sequence ID" value="GAA3199193.1"/>
    <property type="molecule type" value="Genomic_DNA"/>
</dbReference>
<evidence type="ECO:0000256" key="4">
    <source>
        <dbReference type="ARBA" id="ARBA00022840"/>
    </source>
</evidence>
<dbReference type="Proteomes" id="UP001501237">
    <property type="component" value="Unassembled WGS sequence"/>
</dbReference>
<gene>
    <name evidence="8" type="ORF">GCM10010468_11260</name>
</gene>
<comment type="similarity">
    <text evidence="1 7">Belongs to the heat shock protein 70 family.</text>
</comment>
<dbReference type="InterPro" id="IPR018181">
    <property type="entry name" value="Heat_shock_70_CS"/>
</dbReference>
<dbReference type="Gene3D" id="3.90.640.10">
    <property type="entry name" value="Actin, Chain A, domain 4"/>
    <property type="match status" value="1"/>
</dbReference>
<keyword evidence="3 7" id="KW-0547">Nucleotide-binding</keyword>
<proteinExistence type="inferred from homology"/>
<dbReference type="InterPro" id="IPR029047">
    <property type="entry name" value="HSP70_peptide-bd_sf"/>
</dbReference>
<dbReference type="SUPFAM" id="SSF100920">
    <property type="entry name" value="Heat shock protein 70kD (HSP70), peptide-binding domain"/>
    <property type="match status" value="1"/>
</dbReference>
<name>A0ABP6Q3N8_9ACTN</name>
<protein>
    <submittedName>
        <fullName evidence="8">Hsp70 family protein</fullName>
    </submittedName>
</protein>
<dbReference type="InterPro" id="IPR043129">
    <property type="entry name" value="ATPase_NBD"/>
</dbReference>